<reference evidence="2" key="1">
    <citation type="submission" date="2021-02" db="EMBL/GenBank/DDBJ databases">
        <authorList>
            <person name="Nowell W R."/>
        </authorList>
    </citation>
    <scope>NUCLEOTIDE SEQUENCE</scope>
</reference>
<accession>A0A815KEC1</accession>
<dbReference type="Pfam" id="PF03476">
    <property type="entry name" value="MOSC_N"/>
    <property type="match status" value="1"/>
</dbReference>
<dbReference type="PANTHER" id="PTHR14237:SF19">
    <property type="entry name" value="MITOCHONDRIAL AMIDOXIME REDUCING COMPONENT 1"/>
    <property type="match status" value="1"/>
</dbReference>
<dbReference type="EMBL" id="CAJNOQ010017189">
    <property type="protein sequence ID" value="CAF1394566.1"/>
    <property type="molecule type" value="Genomic_DNA"/>
</dbReference>
<dbReference type="GO" id="GO:0030151">
    <property type="term" value="F:molybdenum ion binding"/>
    <property type="evidence" value="ECO:0007669"/>
    <property type="project" value="InterPro"/>
</dbReference>
<name>A0A815KEC1_9BILA</name>
<sequence length="292" mass="33445">MNNNPTVKELIIYPVKSCAGIKVQEALSTRYGLSLPSNPCLSDRRWMVVKNGRQLTQRQQPKMALIQPSFVSDGLILKAPGIKDLKISMNPPPKEIIECICWDAKINGKKYDIDVSNWLSTFLETPDLDLVYFDDQFEGRICKDIIDPPNSARDYDVASYHDESPFHLDTMESFNDLNQRLKTPITIYNFRPNIIVQNVQAPYAEDYWRQIQIGGAIMTWVTQCRRCLLPTVNQQTGITDPEQEPWKTLRSYRLKPEVYGVKAMFGLNLAPDIHGILHVGDEVKILKVDNNF</sequence>
<dbReference type="AlphaFoldDB" id="A0A815KEC1"/>
<dbReference type="Proteomes" id="UP000663829">
    <property type="component" value="Unassembled WGS sequence"/>
</dbReference>
<dbReference type="Pfam" id="PF03473">
    <property type="entry name" value="MOSC"/>
    <property type="match status" value="1"/>
</dbReference>
<protein>
    <recommendedName>
        <fullName evidence="1">MOSC domain-containing protein</fullName>
    </recommendedName>
</protein>
<dbReference type="SUPFAM" id="SSF141673">
    <property type="entry name" value="MOSC N-terminal domain-like"/>
    <property type="match status" value="1"/>
</dbReference>
<dbReference type="PANTHER" id="PTHR14237">
    <property type="entry name" value="MOLYBDOPTERIN COFACTOR SULFURASE MOSC"/>
    <property type="match status" value="1"/>
</dbReference>
<dbReference type="GO" id="GO:0003824">
    <property type="term" value="F:catalytic activity"/>
    <property type="evidence" value="ECO:0007669"/>
    <property type="project" value="InterPro"/>
</dbReference>
<dbReference type="EMBL" id="CAJOBC010082604">
    <property type="protein sequence ID" value="CAF4288859.1"/>
    <property type="molecule type" value="Genomic_DNA"/>
</dbReference>
<dbReference type="OrthoDB" id="17255at2759"/>
<dbReference type="InterPro" id="IPR005302">
    <property type="entry name" value="MoCF_Sase_C"/>
</dbReference>
<dbReference type="GO" id="GO:0030170">
    <property type="term" value="F:pyridoxal phosphate binding"/>
    <property type="evidence" value="ECO:0007669"/>
    <property type="project" value="InterPro"/>
</dbReference>
<dbReference type="InterPro" id="IPR005303">
    <property type="entry name" value="MOCOS_middle"/>
</dbReference>
<organism evidence="2 4">
    <name type="scientific">Didymodactylos carnosus</name>
    <dbReference type="NCBI Taxonomy" id="1234261"/>
    <lineage>
        <taxon>Eukaryota</taxon>
        <taxon>Metazoa</taxon>
        <taxon>Spiralia</taxon>
        <taxon>Gnathifera</taxon>
        <taxon>Rotifera</taxon>
        <taxon>Eurotatoria</taxon>
        <taxon>Bdelloidea</taxon>
        <taxon>Philodinida</taxon>
        <taxon>Philodinidae</taxon>
        <taxon>Didymodactylos</taxon>
    </lineage>
</organism>
<dbReference type="SUPFAM" id="SSF50800">
    <property type="entry name" value="PK beta-barrel domain-like"/>
    <property type="match status" value="1"/>
</dbReference>
<proteinExistence type="predicted"/>
<evidence type="ECO:0000313" key="2">
    <source>
        <dbReference type="EMBL" id="CAF1394566.1"/>
    </source>
</evidence>
<dbReference type="InterPro" id="IPR011037">
    <property type="entry name" value="Pyrv_Knase-like_insert_dom_sf"/>
</dbReference>
<comment type="caution">
    <text evidence="2">The sequence shown here is derived from an EMBL/GenBank/DDBJ whole genome shotgun (WGS) entry which is preliminary data.</text>
</comment>
<dbReference type="PROSITE" id="PS51340">
    <property type="entry name" value="MOSC"/>
    <property type="match status" value="1"/>
</dbReference>
<gene>
    <name evidence="2" type="ORF">GPM918_LOCUS32964</name>
    <name evidence="3" type="ORF">SRO942_LOCUS33639</name>
</gene>
<feature type="domain" description="MOSC" evidence="1">
    <location>
        <begin position="123"/>
        <end position="286"/>
    </location>
</feature>
<evidence type="ECO:0000313" key="4">
    <source>
        <dbReference type="Proteomes" id="UP000663829"/>
    </source>
</evidence>
<dbReference type="Proteomes" id="UP000681722">
    <property type="component" value="Unassembled WGS sequence"/>
</dbReference>
<evidence type="ECO:0000313" key="3">
    <source>
        <dbReference type="EMBL" id="CAF4288859.1"/>
    </source>
</evidence>
<keyword evidence="4" id="KW-1185">Reference proteome</keyword>
<evidence type="ECO:0000259" key="1">
    <source>
        <dbReference type="PROSITE" id="PS51340"/>
    </source>
</evidence>